<dbReference type="GO" id="GO:0006412">
    <property type="term" value="P:translation"/>
    <property type="evidence" value="ECO:0007669"/>
    <property type="project" value="TreeGrafter"/>
</dbReference>
<dbReference type="FunFam" id="3.30.300.70:FF:000001">
    <property type="entry name" value="Ribosome maturation factor RimP"/>
    <property type="match status" value="1"/>
</dbReference>
<evidence type="ECO:0000313" key="7">
    <source>
        <dbReference type="Proteomes" id="UP000184465"/>
    </source>
</evidence>
<gene>
    <name evidence="3" type="primary">rimP</name>
    <name evidence="6" type="ORF">SAMN02745912_01577</name>
</gene>
<sequence>MKKKRVVDIVEEIALPFLDKNNLELVDVEFVKEGQHRYLRVYLDKENGVSLDDCQLVSEYLNEKLDELDPIEENYFLEVSSPGIERQLKKEKDFEKYKGRLVEARLYHTLNGEKIIKGKLMGLKDNKVIINREEKGEVEIARDKVALVKLSINFD</sequence>
<dbReference type="Pfam" id="PF02576">
    <property type="entry name" value="RimP_N"/>
    <property type="match status" value="1"/>
</dbReference>
<keyword evidence="7" id="KW-1185">Reference proteome</keyword>
<evidence type="ECO:0000259" key="5">
    <source>
        <dbReference type="Pfam" id="PF17384"/>
    </source>
</evidence>
<dbReference type="InterPro" id="IPR028998">
    <property type="entry name" value="RimP_C"/>
</dbReference>
<dbReference type="SUPFAM" id="SSF75420">
    <property type="entry name" value="YhbC-like, N-terminal domain"/>
    <property type="match status" value="1"/>
</dbReference>
<dbReference type="InterPro" id="IPR036847">
    <property type="entry name" value="RimP_C_sf"/>
</dbReference>
<evidence type="ECO:0000313" key="6">
    <source>
        <dbReference type="EMBL" id="SHJ90982.1"/>
    </source>
</evidence>
<evidence type="ECO:0000259" key="4">
    <source>
        <dbReference type="Pfam" id="PF02576"/>
    </source>
</evidence>
<dbReference type="RefSeq" id="WP_073148663.1">
    <property type="nucleotide sequence ID" value="NZ_FRAG01000015.1"/>
</dbReference>
<feature type="domain" description="Ribosome maturation factor RimP C-terminal" evidence="5">
    <location>
        <begin position="88"/>
        <end position="154"/>
    </location>
</feature>
<dbReference type="STRING" id="1121301.SAMN02745912_01577"/>
<dbReference type="AlphaFoldDB" id="A0A1M6N5P6"/>
<dbReference type="InterPro" id="IPR028989">
    <property type="entry name" value="RimP_N"/>
</dbReference>
<comment type="similarity">
    <text evidence="3">Belongs to the RimP family.</text>
</comment>
<name>A0A1M6N5P6_PARC5</name>
<dbReference type="GO" id="GO:0005829">
    <property type="term" value="C:cytosol"/>
    <property type="evidence" value="ECO:0007669"/>
    <property type="project" value="TreeGrafter"/>
</dbReference>
<dbReference type="Gene3D" id="3.30.300.70">
    <property type="entry name" value="RimP-like superfamily, N-terminal"/>
    <property type="match status" value="1"/>
</dbReference>
<evidence type="ECO:0000256" key="1">
    <source>
        <dbReference type="ARBA" id="ARBA00022490"/>
    </source>
</evidence>
<comment type="function">
    <text evidence="3">Required for maturation of 30S ribosomal subunits.</text>
</comment>
<dbReference type="InterPro" id="IPR003728">
    <property type="entry name" value="Ribosome_maturation_RimP"/>
</dbReference>
<dbReference type="SUPFAM" id="SSF74942">
    <property type="entry name" value="YhbC-like, C-terminal domain"/>
    <property type="match status" value="1"/>
</dbReference>
<dbReference type="EMBL" id="FRAG01000015">
    <property type="protein sequence ID" value="SHJ90982.1"/>
    <property type="molecule type" value="Genomic_DNA"/>
</dbReference>
<dbReference type="PANTHER" id="PTHR33867:SF1">
    <property type="entry name" value="RIBOSOME MATURATION FACTOR RIMP"/>
    <property type="match status" value="1"/>
</dbReference>
<dbReference type="Pfam" id="PF17384">
    <property type="entry name" value="DUF150_C"/>
    <property type="match status" value="1"/>
</dbReference>
<dbReference type="CDD" id="cd01734">
    <property type="entry name" value="YlxS_C"/>
    <property type="match status" value="1"/>
</dbReference>
<keyword evidence="2 3" id="KW-0690">Ribosome biogenesis</keyword>
<dbReference type="InterPro" id="IPR035956">
    <property type="entry name" value="RimP_N_sf"/>
</dbReference>
<comment type="subcellular location">
    <subcellularLocation>
        <location evidence="3">Cytoplasm</location>
    </subcellularLocation>
</comment>
<dbReference type="HAMAP" id="MF_01077">
    <property type="entry name" value="RimP"/>
    <property type="match status" value="1"/>
</dbReference>
<dbReference type="Proteomes" id="UP000184465">
    <property type="component" value="Unassembled WGS sequence"/>
</dbReference>
<dbReference type="PANTHER" id="PTHR33867">
    <property type="entry name" value="RIBOSOME MATURATION FACTOR RIMP"/>
    <property type="match status" value="1"/>
</dbReference>
<organism evidence="6 7">
    <name type="scientific">Paramaledivibacter caminithermalis (strain DSM 15212 / CIP 107654 / DViRD3)</name>
    <name type="common">Clostridium caminithermale</name>
    <dbReference type="NCBI Taxonomy" id="1121301"/>
    <lineage>
        <taxon>Bacteria</taxon>
        <taxon>Bacillati</taxon>
        <taxon>Bacillota</taxon>
        <taxon>Clostridia</taxon>
        <taxon>Peptostreptococcales</taxon>
        <taxon>Caminicellaceae</taxon>
        <taxon>Paramaledivibacter</taxon>
    </lineage>
</organism>
<evidence type="ECO:0000256" key="3">
    <source>
        <dbReference type="HAMAP-Rule" id="MF_01077"/>
    </source>
</evidence>
<dbReference type="Gene3D" id="2.30.30.180">
    <property type="entry name" value="Ribosome maturation factor RimP, C-terminal domain"/>
    <property type="match status" value="1"/>
</dbReference>
<keyword evidence="1 3" id="KW-0963">Cytoplasm</keyword>
<reference evidence="7" key="1">
    <citation type="submission" date="2016-11" db="EMBL/GenBank/DDBJ databases">
        <authorList>
            <person name="Varghese N."/>
            <person name="Submissions S."/>
        </authorList>
    </citation>
    <scope>NUCLEOTIDE SEQUENCE [LARGE SCALE GENOMIC DNA]</scope>
    <source>
        <strain evidence="7">DSM 15212 / CIP 107654 / DViRD3</strain>
    </source>
</reference>
<proteinExistence type="inferred from homology"/>
<evidence type="ECO:0000256" key="2">
    <source>
        <dbReference type="ARBA" id="ARBA00022517"/>
    </source>
</evidence>
<accession>A0A1M6N5P6</accession>
<protein>
    <recommendedName>
        <fullName evidence="3">Ribosome maturation factor RimP</fullName>
    </recommendedName>
</protein>
<dbReference type="OrthoDB" id="9805006at2"/>
<feature type="domain" description="Ribosome maturation factor RimP N-terminal" evidence="4">
    <location>
        <begin position="16"/>
        <end position="85"/>
    </location>
</feature>
<dbReference type="GO" id="GO:0000028">
    <property type="term" value="P:ribosomal small subunit assembly"/>
    <property type="evidence" value="ECO:0007669"/>
    <property type="project" value="TreeGrafter"/>
</dbReference>